<dbReference type="AlphaFoldDB" id="A0A2K9BL29"/>
<feature type="compositionally biased region" description="Acidic residues" evidence="1">
    <location>
        <begin position="223"/>
        <end position="243"/>
    </location>
</feature>
<gene>
    <name evidence="3" type="ORF">BB215W447A_1224</name>
</gene>
<evidence type="ECO:0008006" key="5">
    <source>
        <dbReference type="Google" id="ProtNLM"/>
    </source>
</evidence>
<sequence length="243" mass="28171">MFRRIRKAYETYRAVRWALWALGGLGTLLGTAGGALAISINRARGMLSMDSPEYAADTTVDPWGLARLKTLIPAIPIGRIPPAVPILVGLLLIVWLLARIPEPKPDNPWDTDPRRFFSDADRTWIRSLTGDRCEHRSLFGLWRCRRKGEQMDHWYPHSKGGATERRNLDWMCARHNNRKSDRTPTLLDTWILYRARLRYLPARWRGYAWCDGLSRDPVPAAEPIDEGTENDDPYYEEDYDYER</sequence>
<organism evidence="3 4">
    <name type="scientific">Bifidobacterium breve</name>
    <dbReference type="NCBI Taxonomy" id="1685"/>
    <lineage>
        <taxon>Bacteria</taxon>
        <taxon>Bacillati</taxon>
        <taxon>Actinomycetota</taxon>
        <taxon>Actinomycetes</taxon>
        <taxon>Bifidobacteriales</taxon>
        <taxon>Bifidobacteriaceae</taxon>
        <taxon>Bifidobacterium</taxon>
    </lineage>
</organism>
<feature type="region of interest" description="Disordered" evidence="1">
    <location>
        <begin position="217"/>
        <end position="243"/>
    </location>
</feature>
<accession>A0A2K9BL29</accession>
<evidence type="ECO:0000313" key="4">
    <source>
        <dbReference type="Proteomes" id="UP000232491"/>
    </source>
</evidence>
<evidence type="ECO:0000313" key="3">
    <source>
        <dbReference type="EMBL" id="AUE03240.1"/>
    </source>
</evidence>
<keyword evidence="2" id="KW-0472">Membrane</keyword>
<evidence type="ECO:0000256" key="2">
    <source>
        <dbReference type="SAM" id="Phobius"/>
    </source>
</evidence>
<keyword evidence="2" id="KW-0812">Transmembrane</keyword>
<proteinExistence type="predicted"/>
<dbReference type="RefSeq" id="WP_106641520.1">
    <property type="nucleotide sequence ID" value="NZ_CP021558.1"/>
</dbReference>
<name>A0A2K9BL29_BIFBR</name>
<keyword evidence="2" id="KW-1133">Transmembrane helix</keyword>
<dbReference type="Proteomes" id="UP000232491">
    <property type="component" value="Chromosome"/>
</dbReference>
<evidence type="ECO:0000256" key="1">
    <source>
        <dbReference type="SAM" id="MobiDB-lite"/>
    </source>
</evidence>
<dbReference type="Gene3D" id="1.10.30.50">
    <property type="match status" value="1"/>
</dbReference>
<feature type="transmembrane region" description="Helical" evidence="2">
    <location>
        <begin position="80"/>
        <end position="98"/>
    </location>
</feature>
<protein>
    <recommendedName>
        <fullName evidence="5">HNH endonuclease</fullName>
    </recommendedName>
</protein>
<dbReference type="EMBL" id="CP021558">
    <property type="protein sequence ID" value="AUE03240.1"/>
    <property type="molecule type" value="Genomic_DNA"/>
</dbReference>
<reference evidence="3 4" key="1">
    <citation type="submission" date="2017-05" db="EMBL/GenBank/DDBJ databases">
        <title>Comparative genomics and methylome analysis of the gut commensal Bifidobacterium breve.</title>
        <authorList>
            <person name="Bottacini F."/>
            <person name="Morrissey R."/>
            <person name="Roberts R.J."/>
            <person name="James K."/>
            <person name="van Breen J."/>
            <person name="Egan M."/>
            <person name="Lambert J."/>
            <person name="van Limpt K."/>
            <person name="Stanton C."/>
            <person name="Knol J."/>
            <person name="O' Connell Motherway M."/>
            <person name="van Sinderen D."/>
        </authorList>
    </citation>
    <scope>NUCLEOTIDE SEQUENCE [LARGE SCALE GENOMIC DNA]</scope>
    <source>
        <strain evidence="3 4">215W447a</strain>
    </source>
</reference>